<dbReference type="eggNOG" id="COG0784">
    <property type="taxonomic scope" value="Bacteria"/>
</dbReference>
<protein>
    <submittedName>
        <fullName evidence="3">Response regulator, hypothetical</fullName>
    </submittedName>
</protein>
<sequence length="129" mass="13885">MADGQQGVVLLCEDEAIVAMDIQMMIEDGGFEVCGPFSRVSVALDALEDVVPVAAVLDVRLRDGDIFPVAEQLDQAGVPLIFHSGHLIEDEVVARFPRAQHCPKPTNARTLMQALSRAASECVRERAAG</sequence>
<dbReference type="PROSITE" id="PS50110">
    <property type="entry name" value="RESPONSE_REGULATORY"/>
    <property type="match status" value="1"/>
</dbReference>
<proteinExistence type="predicted"/>
<dbReference type="AlphaFoldDB" id="A3K7K0"/>
<dbReference type="Proteomes" id="UP000005713">
    <property type="component" value="Unassembled WGS sequence"/>
</dbReference>
<accession>A3K7K0</accession>
<organism evidence="3 4">
    <name type="scientific">Sagittula stellata (strain ATCC 700073 / DSM 11524 / E-37)</name>
    <dbReference type="NCBI Taxonomy" id="388399"/>
    <lineage>
        <taxon>Bacteria</taxon>
        <taxon>Pseudomonadati</taxon>
        <taxon>Pseudomonadota</taxon>
        <taxon>Alphaproteobacteria</taxon>
        <taxon>Rhodobacterales</taxon>
        <taxon>Roseobacteraceae</taxon>
        <taxon>Sagittula</taxon>
    </lineage>
</organism>
<evidence type="ECO:0000313" key="3">
    <source>
        <dbReference type="EMBL" id="EBA06959.1"/>
    </source>
</evidence>
<dbReference type="SMART" id="SM00448">
    <property type="entry name" value="REC"/>
    <property type="match status" value="1"/>
</dbReference>
<evidence type="ECO:0000256" key="1">
    <source>
        <dbReference type="PROSITE-ProRule" id="PRU00169"/>
    </source>
</evidence>
<feature type="modified residue" description="4-aspartylphosphate" evidence="1">
    <location>
        <position position="58"/>
    </location>
</feature>
<comment type="caution">
    <text evidence="3">The sequence shown here is derived from an EMBL/GenBank/DDBJ whole genome shotgun (WGS) entry which is preliminary data.</text>
</comment>
<dbReference type="InterPro" id="IPR001789">
    <property type="entry name" value="Sig_transdc_resp-reg_receiver"/>
</dbReference>
<reference evidence="3 4" key="1">
    <citation type="submission" date="2006-06" db="EMBL/GenBank/DDBJ databases">
        <authorList>
            <person name="Moran M.A."/>
            <person name="Ferriera S."/>
            <person name="Johnson J."/>
            <person name="Kravitz S."/>
            <person name="Beeson K."/>
            <person name="Sutton G."/>
            <person name="Rogers Y.-H."/>
            <person name="Friedman R."/>
            <person name="Frazier M."/>
            <person name="Venter J.C."/>
        </authorList>
    </citation>
    <scope>NUCLEOTIDE SEQUENCE [LARGE SCALE GENOMIC DNA]</scope>
    <source>
        <strain evidence="3 4">E-37</strain>
    </source>
</reference>
<feature type="domain" description="Response regulatory" evidence="2">
    <location>
        <begin position="8"/>
        <end position="119"/>
    </location>
</feature>
<name>A3K7K0_SAGS3</name>
<keyword evidence="1" id="KW-0597">Phosphoprotein</keyword>
<evidence type="ECO:0000313" key="4">
    <source>
        <dbReference type="Proteomes" id="UP000005713"/>
    </source>
</evidence>
<dbReference type="InterPro" id="IPR011006">
    <property type="entry name" value="CheY-like_superfamily"/>
</dbReference>
<gene>
    <name evidence="3" type="ORF">SSE37_00770</name>
</gene>
<evidence type="ECO:0000259" key="2">
    <source>
        <dbReference type="PROSITE" id="PS50110"/>
    </source>
</evidence>
<dbReference type="SUPFAM" id="SSF52172">
    <property type="entry name" value="CheY-like"/>
    <property type="match status" value="1"/>
</dbReference>
<dbReference type="Gene3D" id="3.40.50.2300">
    <property type="match status" value="1"/>
</dbReference>
<dbReference type="EMBL" id="AAYA01000012">
    <property type="protein sequence ID" value="EBA06959.1"/>
    <property type="molecule type" value="Genomic_DNA"/>
</dbReference>
<keyword evidence="4" id="KW-1185">Reference proteome</keyword>
<dbReference type="GO" id="GO:0000160">
    <property type="term" value="P:phosphorelay signal transduction system"/>
    <property type="evidence" value="ECO:0007669"/>
    <property type="project" value="InterPro"/>
</dbReference>
<dbReference type="RefSeq" id="WP_005861692.1">
    <property type="nucleotide sequence ID" value="NZ_AAYA01000012.1"/>
</dbReference>